<evidence type="ECO:0008006" key="3">
    <source>
        <dbReference type="Google" id="ProtNLM"/>
    </source>
</evidence>
<reference evidence="2" key="1">
    <citation type="journal article" date="2019" name="Int. J. Syst. Evol. Microbiol.">
        <title>The Global Catalogue of Microorganisms (GCM) 10K type strain sequencing project: providing services to taxonomists for standard genome sequencing and annotation.</title>
        <authorList>
            <consortium name="The Broad Institute Genomics Platform"/>
            <consortium name="The Broad Institute Genome Sequencing Center for Infectious Disease"/>
            <person name="Wu L."/>
            <person name="Ma J."/>
        </authorList>
    </citation>
    <scope>NUCLEOTIDE SEQUENCE [LARGE SCALE GENOMIC DNA]</scope>
    <source>
        <strain evidence="2">JCM 17498</strain>
    </source>
</reference>
<name>A0ABP7EL91_9SPHN</name>
<organism evidence="1 2">
    <name type="scientific">Sphingomonas cynarae</name>
    <dbReference type="NCBI Taxonomy" id="930197"/>
    <lineage>
        <taxon>Bacteria</taxon>
        <taxon>Pseudomonadati</taxon>
        <taxon>Pseudomonadota</taxon>
        <taxon>Alphaproteobacteria</taxon>
        <taxon>Sphingomonadales</taxon>
        <taxon>Sphingomonadaceae</taxon>
        <taxon>Sphingomonas</taxon>
    </lineage>
</organism>
<dbReference type="EMBL" id="BAABBF010000007">
    <property type="protein sequence ID" value="GAA3718581.1"/>
    <property type="molecule type" value="Genomic_DNA"/>
</dbReference>
<comment type="caution">
    <text evidence="1">The sequence shown here is derived from an EMBL/GenBank/DDBJ whole genome shotgun (WGS) entry which is preliminary data.</text>
</comment>
<protein>
    <recommendedName>
        <fullName evidence="3">Lipoprotein</fullName>
    </recommendedName>
</protein>
<keyword evidence="2" id="KW-1185">Reference proteome</keyword>
<evidence type="ECO:0000313" key="2">
    <source>
        <dbReference type="Proteomes" id="UP001500523"/>
    </source>
</evidence>
<proteinExistence type="predicted"/>
<accession>A0ABP7EL91</accession>
<dbReference type="Proteomes" id="UP001500523">
    <property type="component" value="Unassembled WGS sequence"/>
</dbReference>
<sequence>MTVQGILARTSCFASIQGCDTMTMKALALLGSAIIALGGCSGPKSTEANGTAAAGPATTATRVRGVVQSVGANALAVQTYDGRAVSVALDTKTGFAWVVGASLATLKDGDFIGTATTGTGDAVRAVELVIFPESMRGTGEGHYDWDVPGVVAAAGGDTSGSSAMTNGTVEQQSAMTNGTVEQQSAMTNGTVTEGAGKPGETTLTVSYKGGKTKVLVPAGTPVVRFEPTQRSVLAKGQKVFVVTDASAPGAKFVAIGKDGITPPM</sequence>
<dbReference type="RefSeq" id="WP_344694087.1">
    <property type="nucleotide sequence ID" value="NZ_BAABBF010000007.1"/>
</dbReference>
<gene>
    <name evidence="1" type="ORF">GCM10022268_28600</name>
</gene>
<evidence type="ECO:0000313" key="1">
    <source>
        <dbReference type="EMBL" id="GAA3718581.1"/>
    </source>
</evidence>